<name>A0A382ETC7_9ZZZZ</name>
<dbReference type="AlphaFoldDB" id="A0A382ETC7"/>
<proteinExistence type="predicted"/>
<dbReference type="EMBL" id="UINC01045912">
    <property type="protein sequence ID" value="SVB53233.1"/>
    <property type="molecule type" value="Genomic_DNA"/>
</dbReference>
<gene>
    <name evidence="1" type="ORF">METZ01_LOCUS206087</name>
</gene>
<accession>A0A382ETC7</accession>
<evidence type="ECO:0000313" key="1">
    <source>
        <dbReference type="EMBL" id="SVB53233.1"/>
    </source>
</evidence>
<sequence>MADKKITALTDLGTGIAAEDLIHVVDDPSGTPVNKKISVASLFNNFPTWLAFDSTPQALTAAGAVNITTPVTTVASSGAIALTLADGAVGQIKIIVFITDGGTATLTPATMANGTTLAFADAGDTAILMWIATGWAVIGAYGPGTPGAGPTIA</sequence>
<reference evidence="1" key="1">
    <citation type="submission" date="2018-05" db="EMBL/GenBank/DDBJ databases">
        <authorList>
            <person name="Lanie J.A."/>
            <person name="Ng W.-L."/>
            <person name="Kazmierczak K.M."/>
            <person name="Andrzejewski T.M."/>
            <person name="Davidsen T.M."/>
            <person name="Wayne K.J."/>
            <person name="Tettelin H."/>
            <person name="Glass J.I."/>
            <person name="Rusch D."/>
            <person name="Podicherti R."/>
            <person name="Tsui H.-C.T."/>
            <person name="Winkler M.E."/>
        </authorList>
    </citation>
    <scope>NUCLEOTIDE SEQUENCE</scope>
</reference>
<protein>
    <submittedName>
        <fullName evidence="1">Uncharacterized protein</fullName>
    </submittedName>
</protein>
<organism evidence="1">
    <name type="scientific">marine metagenome</name>
    <dbReference type="NCBI Taxonomy" id="408172"/>
    <lineage>
        <taxon>unclassified sequences</taxon>
        <taxon>metagenomes</taxon>
        <taxon>ecological metagenomes</taxon>
    </lineage>
</organism>